<name>X1HH86_9ZZZZ</name>
<accession>X1HH86</accession>
<proteinExistence type="predicted"/>
<evidence type="ECO:0000256" key="2">
    <source>
        <dbReference type="ARBA" id="ARBA00023235"/>
    </source>
</evidence>
<dbReference type="GO" id="GO:0046872">
    <property type="term" value="F:metal ion binding"/>
    <property type="evidence" value="ECO:0007669"/>
    <property type="project" value="UniProtKB-KW"/>
</dbReference>
<keyword evidence="1" id="KW-0479">Metal-binding</keyword>
<keyword evidence="2" id="KW-0413">Isomerase</keyword>
<dbReference type="Gene3D" id="3.20.20.70">
    <property type="entry name" value="Aldolase class I"/>
    <property type="match status" value="1"/>
</dbReference>
<evidence type="ECO:0008006" key="4">
    <source>
        <dbReference type="Google" id="ProtNLM"/>
    </source>
</evidence>
<reference evidence="3" key="1">
    <citation type="journal article" date="2014" name="Front. Microbiol.">
        <title>High frequency of phylogenetically diverse reductive dehalogenase-homologous genes in deep subseafloor sedimentary metagenomes.</title>
        <authorList>
            <person name="Kawai M."/>
            <person name="Futagami T."/>
            <person name="Toyoda A."/>
            <person name="Takaki Y."/>
            <person name="Nishi S."/>
            <person name="Hori S."/>
            <person name="Arai W."/>
            <person name="Tsubouchi T."/>
            <person name="Morono Y."/>
            <person name="Uchiyama I."/>
            <person name="Ito T."/>
            <person name="Fujiyama A."/>
            <person name="Inagaki F."/>
            <person name="Takami H."/>
        </authorList>
    </citation>
    <scope>NUCLEOTIDE SEQUENCE</scope>
    <source>
        <strain evidence="3">Expedition CK06-06</strain>
    </source>
</reference>
<dbReference type="InterPro" id="IPR000056">
    <property type="entry name" value="Ribul_P_3_epim-like"/>
</dbReference>
<dbReference type="EMBL" id="BARU01007384">
    <property type="protein sequence ID" value="GAH44663.1"/>
    <property type="molecule type" value="Genomic_DNA"/>
</dbReference>
<dbReference type="GO" id="GO:0005975">
    <property type="term" value="P:carbohydrate metabolic process"/>
    <property type="evidence" value="ECO:0007669"/>
    <property type="project" value="InterPro"/>
</dbReference>
<evidence type="ECO:0000313" key="3">
    <source>
        <dbReference type="EMBL" id="GAH44663.1"/>
    </source>
</evidence>
<protein>
    <recommendedName>
        <fullName evidence="4">Ribulose-phosphate 3-epimerase</fullName>
    </recommendedName>
</protein>
<dbReference type="PROSITE" id="PS01086">
    <property type="entry name" value="RIBUL_P_3_EPIMER_2"/>
    <property type="match status" value="1"/>
</dbReference>
<dbReference type="InterPro" id="IPR013785">
    <property type="entry name" value="Aldolase_TIM"/>
</dbReference>
<organism evidence="3">
    <name type="scientific">marine sediment metagenome</name>
    <dbReference type="NCBI Taxonomy" id="412755"/>
    <lineage>
        <taxon>unclassified sequences</taxon>
        <taxon>metagenomes</taxon>
        <taxon>ecological metagenomes</taxon>
    </lineage>
</organism>
<dbReference type="PANTHER" id="PTHR11749">
    <property type="entry name" value="RIBULOSE-5-PHOSPHATE-3-EPIMERASE"/>
    <property type="match status" value="1"/>
</dbReference>
<dbReference type="CDD" id="cd00429">
    <property type="entry name" value="RPE"/>
    <property type="match status" value="1"/>
</dbReference>
<comment type="caution">
    <text evidence="3">The sequence shown here is derived from an EMBL/GenBank/DDBJ whole genome shotgun (WGS) entry which is preliminary data.</text>
</comment>
<dbReference type="InterPro" id="IPR011060">
    <property type="entry name" value="RibuloseP-bd_barrel"/>
</dbReference>
<gene>
    <name evidence="3" type="ORF">S03H2_14550</name>
</gene>
<dbReference type="Pfam" id="PF00834">
    <property type="entry name" value="Ribul_P_3_epim"/>
    <property type="match status" value="1"/>
</dbReference>
<evidence type="ECO:0000256" key="1">
    <source>
        <dbReference type="ARBA" id="ARBA00022723"/>
    </source>
</evidence>
<sequence>MKKIAVAVHANLNFNLDPLEGLVGLDYIHIDVADGKFTSVINLDLDLFRILKERYDIPIIAHLMVNNPFDYIDKIIEYVHIFTFHYEITGDKKALINELKNRKKKVGLAIDPDTTIAEIIPYLDLVDLVLVMSVYPGGSGQKFIPHSIEKVNQLAVLKKKYAFIVDIDGGINLINANQLNADILSSTSTILNAKDPNRVIDLLKHSDLQNLNNKKD</sequence>
<dbReference type="GO" id="GO:0016857">
    <property type="term" value="F:racemase and epimerase activity, acting on carbohydrates and derivatives"/>
    <property type="evidence" value="ECO:0007669"/>
    <property type="project" value="InterPro"/>
</dbReference>
<dbReference type="SUPFAM" id="SSF51366">
    <property type="entry name" value="Ribulose-phoshate binding barrel"/>
    <property type="match status" value="1"/>
</dbReference>
<dbReference type="AlphaFoldDB" id="X1HH86"/>